<gene>
    <name evidence="2" type="ORF">ACFL27_19510</name>
</gene>
<evidence type="ECO:0000313" key="2">
    <source>
        <dbReference type="EMBL" id="MFC1852391.1"/>
    </source>
</evidence>
<sequence>MANKCEFHEDEYRELLRKITSVLEKQIEISFAYLQGTLKDTSPGDLSIAAYCQVPKAFTTDFELDMSVYIQHEAGHPVEFKIMNRTPPTFQLSVLNDGHLLYERDRKQRLAYFERIGSLS</sequence>
<proteinExistence type="predicted"/>
<dbReference type="Pfam" id="PF18765">
    <property type="entry name" value="Polbeta"/>
    <property type="match status" value="1"/>
</dbReference>
<comment type="caution">
    <text evidence="2">The sequence shown here is derived from an EMBL/GenBank/DDBJ whole genome shotgun (WGS) entry which is preliminary data.</text>
</comment>
<reference evidence="2 3" key="1">
    <citation type="submission" date="2024-09" db="EMBL/GenBank/DDBJ databases">
        <title>Laminarin stimulates single cell rates of sulfate reduction while oxygen inhibits transcriptomic activity in coastal marine sediment.</title>
        <authorList>
            <person name="Lindsay M."/>
            <person name="Orcutt B."/>
            <person name="Emerson D."/>
            <person name="Stepanauskas R."/>
            <person name="D'Angelo T."/>
        </authorList>
    </citation>
    <scope>NUCLEOTIDE SEQUENCE [LARGE SCALE GENOMIC DNA]</scope>
    <source>
        <strain evidence="2">SAG AM-311-K15</strain>
    </source>
</reference>
<protein>
    <submittedName>
        <fullName evidence="2">Nucleotidyltransferase domain-containing protein</fullName>
    </submittedName>
</protein>
<name>A0ABV6Z232_UNCC1</name>
<accession>A0ABV6Z232</accession>
<organism evidence="2 3">
    <name type="scientific">candidate division CSSED10-310 bacterium</name>
    <dbReference type="NCBI Taxonomy" id="2855610"/>
    <lineage>
        <taxon>Bacteria</taxon>
        <taxon>Bacteria division CSSED10-310</taxon>
    </lineage>
</organism>
<keyword evidence="3" id="KW-1185">Reference proteome</keyword>
<dbReference type="InterPro" id="IPR041633">
    <property type="entry name" value="Polbeta"/>
</dbReference>
<evidence type="ECO:0000313" key="3">
    <source>
        <dbReference type="Proteomes" id="UP001594351"/>
    </source>
</evidence>
<dbReference type="Proteomes" id="UP001594351">
    <property type="component" value="Unassembled WGS sequence"/>
</dbReference>
<feature type="domain" description="Polymerase beta nucleotidyltransferase" evidence="1">
    <location>
        <begin position="18"/>
        <end position="106"/>
    </location>
</feature>
<evidence type="ECO:0000259" key="1">
    <source>
        <dbReference type="Pfam" id="PF18765"/>
    </source>
</evidence>
<dbReference type="EMBL" id="JBHPBY010000306">
    <property type="protein sequence ID" value="MFC1852391.1"/>
    <property type="molecule type" value="Genomic_DNA"/>
</dbReference>